<feature type="compositionally biased region" description="Polar residues" evidence="1">
    <location>
        <begin position="352"/>
        <end position="363"/>
    </location>
</feature>
<dbReference type="EMBL" id="JBDJPC010000003">
    <property type="protein sequence ID" value="KAL1509220.1"/>
    <property type="molecule type" value="Genomic_DNA"/>
</dbReference>
<gene>
    <name evidence="2" type="ORF">ABEB36_003990</name>
</gene>
<comment type="caution">
    <text evidence="2">The sequence shown here is derived from an EMBL/GenBank/DDBJ whole genome shotgun (WGS) entry which is preliminary data.</text>
</comment>
<feature type="region of interest" description="Disordered" evidence="1">
    <location>
        <begin position="341"/>
        <end position="363"/>
    </location>
</feature>
<feature type="compositionally biased region" description="Basic and acidic residues" evidence="1">
    <location>
        <begin position="256"/>
        <end position="267"/>
    </location>
</feature>
<organism evidence="2 3">
    <name type="scientific">Hypothenemus hampei</name>
    <name type="common">Coffee berry borer</name>
    <dbReference type="NCBI Taxonomy" id="57062"/>
    <lineage>
        <taxon>Eukaryota</taxon>
        <taxon>Metazoa</taxon>
        <taxon>Ecdysozoa</taxon>
        <taxon>Arthropoda</taxon>
        <taxon>Hexapoda</taxon>
        <taxon>Insecta</taxon>
        <taxon>Pterygota</taxon>
        <taxon>Neoptera</taxon>
        <taxon>Endopterygota</taxon>
        <taxon>Coleoptera</taxon>
        <taxon>Polyphaga</taxon>
        <taxon>Cucujiformia</taxon>
        <taxon>Curculionidae</taxon>
        <taxon>Scolytinae</taxon>
        <taxon>Hypothenemus</taxon>
    </lineage>
</organism>
<evidence type="ECO:0000313" key="2">
    <source>
        <dbReference type="EMBL" id="KAL1509220.1"/>
    </source>
</evidence>
<sequence>MHVEKMDPPLFYPEDSNCSIYYENELRNLETPRFQTTSLDLSSARKSTVIQPTTIKYLNERKCPIYVHHIRNNSSVYNHYNAKLTHKSINNYSIKKPVTKVVLDKLEETYWATWKPTKEIGPTSDNSRTKNRVKTRNVEFKPVFFEHKGEKQNNNTPHGDSNDSVVKYFKAKRFDSSSTTESTFKVLPEKIHVLNQESQEIHKKFHCPVILQEEVKVEEDTLHKFMENLAESLANASPEKPMKPKTKKSKKNIQQQHEEITESKEEPIDNTNLGSETFVDHKDSIEITKKKQEKSGSKEHFQKPKCIRLYRKSGSSGAYIKGGTYPLKSCLKKDELGKGNFRLGPPGRPLFLTNSSFSNKKRI</sequence>
<keyword evidence="3" id="KW-1185">Reference proteome</keyword>
<dbReference type="Proteomes" id="UP001566132">
    <property type="component" value="Unassembled WGS sequence"/>
</dbReference>
<proteinExistence type="predicted"/>
<protein>
    <submittedName>
        <fullName evidence="2">Uncharacterized protein</fullName>
    </submittedName>
</protein>
<feature type="region of interest" description="Disordered" evidence="1">
    <location>
        <begin position="234"/>
        <end position="276"/>
    </location>
</feature>
<reference evidence="2 3" key="1">
    <citation type="submission" date="2024-05" db="EMBL/GenBank/DDBJ databases">
        <title>Genetic variation in Jamaican populations of the coffee berry borer (Hypothenemus hampei).</title>
        <authorList>
            <person name="Errbii M."/>
            <person name="Myrie A."/>
        </authorList>
    </citation>
    <scope>NUCLEOTIDE SEQUENCE [LARGE SCALE GENOMIC DNA]</scope>
    <source>
        <strain evidence="2">JA-Hopewell-2020-01-JO</strain>
        <tissue evidence="2">Whole body</tissue>
    </source>
</reference>
<dbReference type="AlphaFoldDB" id="A0ABD1F1U1"/>
<evidence type="ECO:0000256" key="1">
    <source>
        <dbReference type="SAM" id="MobiDB-lite"/>
    </source>
</evidence>
<accession>A0ABD1F1U1</accession>
<evidence type="ECO:0000313" key="3">
    <source>
        <dbReference type="Proteomes" id="UP001566132"/>
    </source>
</evidence>
<name>A0ABD1F1U1_HYPHA</name>